<evidence type="ECO:0000256" key="5">
    <source>
        <dbReference type="RuleBase" id="RU361277"/>
    </source>
</evidence>
<keyword evidence="8" id="KW-1185">Reference proteome</keyword>
<evidence type="ECO:0000259" key="6">
    <source>
        <dbReference type="SMART" id="SM00829"/>
    </source>
</evidence>
<dbReference type="SMART" id="SM00829">
    <property type="entry name" value="PKS_ER"/>
    <property type="match status" value="1"/>
</dbReference>
<evidence type="ECO:0000256" key="3">
    <source>
        <dbReference type="ARBA" id="ARBA00022833"/>
    </source>
</evidence>
<feature type="domain" description="Enoyl reductase (ER)" evidence="6">
    <location>
        <begin position="7"/>
        <end position="338"/>
    </location>
</feature>
<dbReference type="InterPro" id="IPR036291">
    <property type="entry name" value="NAD(P)-bd_dom_sf"/>
</dbReference>
<keyword evidence="3 5" id="KW-0862">Zinc</keyword>
<evidence type="ECO:0000313" key="8">
    <source>
        <dbReference type="Proteomes" id="UP000319213"/>
    </source>
</evidence>
<dbReference type="OrthoDB" id="241504at2"/>
<dbReference type="SUPFAM" id="SSF51735">
    <property type="entry name" value="NAD(P)-binding Rossmann-fold domains"/>
    <property type="match status" value="1"/>
</dbReference>
<gene>
    <name evidence="7" type="ORF">FHX40_0300</name>
</gene>
<dbReference type="InterPro" id="IPR020843">
    <property type="entry name" value="ER"/>
</dbReference>
<dbReference type="GO" id="GO:0016491">
    <property type="term" value="F:oxidoreductase activity"/>
    <property type="evidence" value="ECO:0007669"/>
    <property type="project" value="UniProtKB-KW"/>
</dbReference>
<accession>A0A543ISV8</accession>
<organism evidence="7 8">
    <name type="scientific">Thermopolyspora flexuosa</name>
    <dbReference type="NCBI Taxonomy" id="103836"/>
    <lineage>
        <taxon>Bacteria</taxon>
        <taxon>Bacillati</taxon>
        <taxon>Actinomycetota</taxon>
        <taxon>Actinomycetes</taxon>
        <taxon>Streptosporangiales</taxon>
        <taxon>Streptosporangiaceae</taxon>
        <taxon>Thermopolyspora</taxon>
    </lineage>
</organism>
<dbReference type="Gene3D" id="3.40.50.720">
    <property type="entry name" value="NAD(P)-binding Rossmann-like Domain"/>
    <property type="match status" value="1"/>
</dbReference>
<keyword evidence="4" id="KW-0560">Oxidoreductase</keyword>
<evidence type="ECO:0000256" key="4">
    <source>
        <dbReference type="ARBA" id="ARBA00023002"/>
    </source>
</evidence>
<evidence type="ECO:0000313" key="7">
    <source>
        <dbReference type="EMBL" id="TQM73648.1"/>
    </source>
</evidence>
<dbReference type="PANTHER" id="PTHR42813:SF2">
    <property type="entry name" value="DEHYDROGENASE, ZINC-CONTAINING, PUTATIVE (AFU_ORTHOLOGUE AFUA_2G02810)-RELATED"/>
    <property type="match status" value="1"/>
</dbReference>
<dbReference type="Proteomes" id="UP000319213">
    <property type="component" value="Unassembled WGS sequence"/>
</dbReference>
<dbReference type="Pfam" id="PF00107">
    <property type="entry name" value="ADH_zinc_N"/>
    <property type="match status" value="1"/>
</dbReference>
<dbReference type="InterPro" id="IPR011032">
    <property type="entry name" value="GroES-like_sf"/>
</dbReference>
<comment type="similarity">
    <text evidence="5">Belongs to the zinc-containing alcohol dehydrogenase family.</text>
</comment>
<evidence type="ECO:0000256" key="1">
    <source>
        <dbReference type="ARBA" id="ARBA00001947"/>
    </source>
</evidence>
<dbReference type="EMBL" id="VFPQ01000001">
    <property type="protein sequence ID" value="TQM73648.1"/>
    <property type="molecule type" value="Genomic_DNA"/>
</dbReference>
<dbReference type="PANTHER" id="PTHR42813">
    <property type="entry name" value="ZINC-TYPE ALCOHOL DEHYDROGENASE-LIKE"/>
    <property type="match status" value="1"/>
</dbReference>
<dbReference type="InterPro" id="IPR013154">
    <property type="entry name" value="ADH-like_N"/>
</dbReference>
<dbReference type="InterPro" id="IPR013149">
    <property type="entry name" value="ADH-like_C"/>
</dbReference>
<reference evidence="7 8" key="1">
    <citation type="submission" date="2019-06" db="EMBL/GenBank/DDBJ databases">
        <title>Sequencing the genomes of 1000 actinobacteria strains.</title>
        <authorList>
            <person name="Klenk H.-P."/>
        </authorList>
    </citation>
    <scope>NUCLEOTIDE SEQUENCE [LARGE SCALE GENOMIC DNA]</scope>
    <source>
        <strain evidence="7 8">DSM 43186</strain>
    </source>
</reference>
<dbReference type="GO" id="GO:0008270">
    <property type="term" value="F:zinc ion binding"/>
    <property type="evidence" value="ECO:0007669"/>
    <property type="project" value="InterPro"/>
</dbReference>
<dbReference type="InterPro" id="IPR002328">
    <property type="entry name" value="ADH_Zn_CS"/>
</dbReference>
<proteinExistence type="inferred from homology"/>
<evidence type="ECO:0000256" key="2">
    <source>
        <dbReference type="ARBA" id="ARBA00022723"/>
    </source>
</evidence>
<sequence length="348" mass="36839">MHGAVLYAPHDVRVEDRPDPVIEEPTDAIIRLVATCICGSDLWPYRGADEVPAPRPMGHEYVGVVEEVGDAVTTLEPGMFVVGSFWASDNTCEICRSGYQSGCVNRVLMATIGTQSQLARIPLADGTLVPTPESPEPDLVPSLLAASDVLGTGWFGADAAEAGPGKTVVVVGDGAVGLCAVLAARHFGADRIVAMSRHPTRQELARHFGATDIIVERGEAGVARIRELTGGLGAHSVVEAVGTQESMVQAIRSTRPGGHVGFVGLAHDVALPGDELFESLVHLHGGPAPVRRYLPELIRLIVERRIDPGKVFDLILPLDAAAEGYRAMDERRAVKVLLTPDGGVPWAA</sequence>
<dbReference type="RefSeq" id="WP_142257933.1">
    <property type="nucleotide sequence ID" value="NZ_BMPV01000004.1"/>
</dbReference>
<keyword evidence="2 5" id="KW-0479">Metal-binding</keyword>
<dbReference type="PROSITE" id="PS00059">
    <property type="entry name" value="ADH_ZINC"/>
    <property type="match status" value="1"/>
</dbReference>
<dbReference type="SUPFAM" id="SSF50129">
    <property type="entry name" value="GroES-like"/>
    <property type="match status" value="1"/>
</dbReference>
<comment type="cofactor">
    <cofactor evidence="1 5">
        <name>Zn(2+)</name>
        <dbReference type="ChEBI" id="CHEBI:29105"/>
    </cofactor>
</comment>
<protein>
    <submittedName>
        <fullName evidence="7">Threonine dehydrogenase-like Zn-dependent dehydrogenase</fullName>
    </submittedName>
</protein>
<dbReference type="Pfam" id="PF08240">
    <property type="entry name" value="ADH_N"/>
    <property type="match status" value="1"/>
</dbReference>
<dbReference type="AlphaFoldDB" id="A0A543ISV8"/>
<comment type="caution">
    <text evidence="7">The sequence shown here is derived from an EMBL/GenBank/DDBJ whole genome shotgun (WGS) entry which is preliminary data.</text>
</comment>
<dbReference type="CDD" id="cd08287">
    <property type="entry name" value="FDH_like_ADH3"/>
    <property type="match status" value="1"/>
</dbReference>
<name>A0A543ISV8_9ACTN</name>
<dbReference type="Gene3D" id="3.90.180.10">
    <property type="entry name" value="Medium-chain alcohol dehydrogenases, catalytic domain"/>
    <property type="match status" value="1"/>
</dbReference>